<reference evidence="8" key="1">
    <citation type="journal article" date="2013" name="Genome Announc.">
        <title>Draft genome sequence of the ascomycete Phaeoacremonium aleophilum strain UCR-PA7, a causal agent of the esca disease complex in grapevines.</title>
        <authorList>
            <person name="Blanco-Ulate B."/>
            <person name="Rolshausen P."/>
            <person name="Cantu D."/>
        </authorList>
    </citation>
    <scope>NUCLEOTIDE SEQUENCE [LARGE SCALE GENOMIC DNA]</scope>
    <source>
        <strain evidence="8">UCR-PA7</strain>
    </source>
</reference>
<dbReference type="Gene3D" id="1.20.58.190">
    <property type="entry name" value="Translin, domain 1"/>
    <property type="match status" value="1"/>
</dbReference>
<dbReference type="RefSeq" id="XP_007912883.1">
    <property type="nucleotide sequence ID" value="XM_007914692.1"/>
</dbReference>
<dbReference type="SUPFAM" id="SSF74784">
    <property type="entry name" value="Translin"/>
    <property type="match status" value="1"/>
</dbReference>
<accession>R8BSM6</accession>
<dbReference type="GO" id="GO:0005737">
    <property type="term" value="C:cytoplasm"/>
    <property type="evidence" value="ECO:0007669"/>
    <property type="project" value="UniProtKB-SubCell"/>
</dbReference>
<dbReference type="InterPro" id="IPR016069">
    <property type="entry name" value="Translin_C"/>
</dbReference>
<dbReference type="EMBL" id="KB932922">
    <property type="protein sequence ID" value="EOO02383.1"/>
    <property type="molecule type" value="Genomic_DNA"/>
</dbReference>
<evidence type="ECO:0000313" key="7">
    <source>
        <dbReference type="EMBL" id="EOO02383.1"/>
    </source>
</evidence>
<name>R8BSM6_PHAM7</name>
<dbReference type="InterPro" id="IPR016068">
    <property type="entry name" value="Translin_N"/>
</dbReference>
<organism evidence="7 8">
    <name type="scientific">Phaeoacremonium minimum (strain UCR-PA7)</name>
    <name type="common">Esca disease fungus</name>
    <name type="synonym">Togninia minima</name>
    <dbReference type="NCBI Taxonomy" id="1286976"/>
    <lineage>
        <taxon>Eukaryota</taxon>
        <taxon>Fungi</taxon>
        <taxon>Dikarya</taxon>
        <taxon>Ascomycota</taxon>
        <taxon>Pezizomycotina</taxon>
        <taxon>Sordariomycetes</taxon>
        <taxon>Sordariomycetidae</taxon>
        <taxon>Togniniales</taxon>
        <taxon>Togniniaceae</taxon>
        <taxon>Phaeoacremonium</taxon>
    </lineage>
</organism>
<dbReference type="Pfam" id="PF01997">
    <property type="entry name" value="Translin"/>
    <property type="match status" value="1"/>
</dbReference>
<dbReference type="GO" id="GO:0043565">
    <property type="term" value="F:sequence-specific DNA binding"/>
    <property type="evidence" value="ECO:0007669"/>
    <property type="project" value="InterPro"/>
</dbReference>
<evidence type="ECO:0000256" key="6">
    <source>
        <dbReference type="SAM" id="MobiDB-lite"/>
    </source>
</evidence>
<evidence type="ECO:0000256" key="1">
    <source>
        <dbReference type="ARBA" id="ARBA00004123"/>
    </source>
</evidence>
<proteinExistence type="inferred from homology"/>
<dbReference type="Proteomes" id="UP000014074">
    <property type="component" value="Unassembled WGS sequence"/>
</dbReference>
<dbReference type="Gene3D" id="1.20.58.200">
    <property type="entry name" value="Translin, domain 2"/>
    <property type="match status" value="1"/>
</dbReference>
<dbReference type="InterPro" id="IPR002848">
    <property type="entry name" value="Translin_fam"/>
</dbReference>
<dbReference type="CDD" id="cd14820">
    <property type="entry name" value="TRAX"/>
    <property type="match status" value="1"/>
</dbReference>
<comment type="subcellular location">
    <subcellularLocation>
        <location evidence="2">Cytoplasm</location>
    </subcellularLocation>
    <subcellularLocation>
        <location evidence="1">Nucleus</location>
    </subcellularLocation>
</comment>
<dbReference type="HOGENOM" id="CLU_067225_2_1_1"/>
<evidence type="ECO:0000256" key="2">
    <source>
        <dbReference type="ARBA" id="ARBA00004496"/>
    </source>
</evidence>
<dbReference type="eggNOG" id="KOG3066">
    <property type="taxonomic scope" value="Eukaryota"/>
</dbReference>
<keyword evidence="8" id="KW-1185">Reference proteome</keyword>
<dbReference type="KEGG" id="tmn:UCRPA7_2117"/>
<protein>
    <submittedName>
        <fullName evidence="7">Putative translin-associated factor protein</fullName>
    </submittedName>
</protein>
<feature type="region of interest" description="Disordered" evidence="6">
    <location>
        <begin position="220"/>
        <end position="240"/>
    </location>
</feature>
<keyword evidence="4" id="KW-0963">Cytoplasm</keyword>
<evidence type="ECO:0000256" key="4">
    <source>
        <dbReference type="ARBA" id="ARBA00022490"/>
    </source>
</evidence>
<dbReference type="OrthoDB" id="31005at2759"/>
<gene>
    <name evidence="7" type="ORF">UCRPA7_2117</name>
</gene>
<evidence type="ECO:0000313" key="8">
    <source>
        <dbReference type="Proteomes" id="UP000014074"/>
    </source>
</evidence>
<dbReference type="InterPro" id="IPR036081">
    <property type="entry name" value="Translin_sf"/>
</dbReference>
<keyword evidence="5" id="KW-0539">Nucleus</keyword>
<comment type="similarity">
    <text evidence="3">Belongs to the translin family.</text>
</comment>
<dbReference type="AlphaFoldDB" id="R8BSM6"/>
<evidence type="ECO:0000256" key="5">
    <source>
        <dbReference type="ARBA" id="ARBA00023242"/>
    </source>
</evidence>
<dbReference type="PANTHER" id="PTHR10741">
    <property type="entry name" value="TRANSLIN AND TRANSLIN ASSOCIATED PROTEIN X"/>
    <property type="match status" value="1"/>
</dbReference>
<sequence length="240" mass="26944">MRNASSTERKPHPRKSIFTLQRVRRIHQDLPDGFNADIQSRLAEVRKLLSSIAGDVQGINRWRYMRNMSCVEELIEALTFAHYLRHQNLMSYAEATEAVHHLSLPENGEDGAAMDLEHPIVHLIEDDYLMGVFDLSGEMMRFATTTAALNGRMAGSSLQYDGQADEGSPQRTIVTDMQDLGSFYEMLPQQSGKSYQVKLQTLRTSVLKVEKLGYGLTVRGSERPAGWMPDTNDSEPGSPV</sequence>
<evidence type="ECO:0000256" key="3">
    <source>
        <dbReference type="ARBA" id="ARBA00005902"/>
    </source>
</evidence>
<dbReference type="GeneID" id="19322335"/>
<dbReference type="GO" id="GO:0005634">
    <property type="term" value="C:nucleus"/>
    <property type="evidence" value="ECO:0007669"/>
    <property type="project" value="UniProtKB-SubCell"/>
</dbReference>